<dbReference type="EMBL" id="CP010975">
    <property type="protein sequence ID" value="AKE51145.1"/>
    <property type="molecule type" value="Genomic_DNA"/>
</dbReference>
<dbReference type="Gene3D" id="3.40.50.150">
    <property type="entry name" value="Vaccinia Virus protein VP39"/>
    <property type="match status" value="1"/>
</dbReference>
<keyword evidence="2" id="KW-0808">Transferase</keyword>
<dbReference type="OrthoDB" id="9804312at2"/>
<dbReference type="AlphaFoldDB" id="A0A0F6TNT5"/>
<dbReference type="SUPFAM" id="SSF52821">
    <property type="entry name" value="Rhodanese/Cell cycle control phosphatase"/>
    <property type="match status" value="1"/>
</dbReference>
<evidence type="ECO:0000313" key="2">
    <source>
        <dbReference type="EMBL" id="AKE51145.1"/>
    </source>
</evidence>
<dbReference type="GO" id="GO:0032259">
    <property type="term" value="P:methylation"/>
    <property type="evidence" value="ECO:0007669"/>
    <property type="project" value="UniProtKB-KW"/>
</dbReference>
<dbReference type="Gene3D" id="3.40.250.10">
    <property type="entry name" value="Rhodanese-like domain"/>
    <property type="match status" value="1"/>
</dbReference>
<dbReference type="RefSeq" id="WP_046560369.1">
    <property type="nucleotide sequence ID" value="NZ_CP010975.1"/>
</dbReference>
<gene>
    <name evidence="2" type="ORF">TQ33_0153</name>
</gene>
<keyword evidence="3" id="KW-1185">Reference proteome</keyword>
<keyword evidence="2" id="KW-0489">Methyltransferase</keyword>
<feature type="domain" description="Rhodanese" evidence="1">
    <location>
        <begin position="7"/>
        <end position="34"/>
    </location>
</feature>
<dbReference type="PROSITE" id="PS00380">
    <property type="entry name" value="RHODANESE_1"/>
    <property type="match status" value="1"/>
</dbReference>
<dbReference type="KEGG" id="kge:TQ33_0153"/>
<dbReference type="InterPro" id="IPR036873">
    <property type="entry name" value="Rhodanese-like_dom_sf"/>
</dbReference>
<dbReference type="Proteomes" id="UP000034071">
    <property type="component" value="Chromosome"/>
</dbReference>
<sequence length="268" mass="30808">METTNAIIDLRPLEHFLEGHLPGAVHIPFEQLDDLWHEVPPKGTELSLCVEASHKEQALQLFQERHFIVEHVYTSESLSQLSVETGPNHHRLWFGNPIVEEYPQLITPTSQPISAIDVGCGSGRDVILLGLMGYDVFAVDYFDQALERVSHSAERWNVNVSTVQMDCRKHPEKLIELIQEEQPQLIMQSRFLHRPLFDIYQEYLPKGCKIVVHTFLEGAAKFGKPKKPDFLLKNEELSERFGDWSVLLDQVHHLKDGRPLSMFIAQKQ</sequence>
<accession>A0A0F6TNT5</accession>
<dbReference type="InterPro" id="IPR015985">
    <property type="entry name" value="TehB-like_dom"/>
</dbReference>
<dbReference type="GO" id="GO:0008168">
    <property type="term" value="F:methyltransferase activity"/>
    <property type="evidence" value="ECO:0007669"/>
    <property type="project" value="UniProtKB-KW"/>
</dbReference>
<dbReference type="GO" id="GO:0004792">
    <property type="term" value="F:thiosulfate-cyanide sulfurtransferase activity"/>
    <property type="evidence" value="ECO:0007669"/>
    <property type="project" value="InterPro"/>
</dbReference>
<dbReference type="CDD" id="cd02440">
    <property type="entry name" value="AdoMet_MTases"/>
    <property type="match status" value="1"/>
</dbReference>
<dbReference type="PROSITE" id="PS50206">
    <property type="entry name" value="RHODANESE_3"/>
    <property type="match status" value="1"/>
</dbReference>
<dbReference type="STRING" id="914150.TQ33_0153"/>
<dbReference type="CDD" id="cd00158">
    <property type="entry name" value="RHOD"/>
    <property type="match status" value="1"/>
</dbReference>
<evidence type="ECO:0000313" key="3">
    <source>
        <dbReference type="Proteomes" id="UP000034071"/>
    </source>
</evidence>
<dbReference type="HOGENOM" id="CLU_059838_0_0_6"/>
<dbReference type="InterPro" id="IPR001307">
    <property type="entry name" value="Thiosulphate_STrfase_CS"/>
</dbReference>
<protein>
    <submittedName>
        <fullName evidence="2">Tellurite resistance methyltransferase, TehB</fullName>
    </submittedName>
</protein>
<dbReference type="InterPro" id="IPR029063">
    <property type="entry name" value="SAM-dependent_MTases_sf"/>
</dbReference>
<dbReference type="InterPro" id="IPR001763">
    <property type="entry name" value="Rhodanese-like_dom"/>
</dbReference>
<evidence type="ECO:0000259" key="1">
    <source>
        <dbReference type="PROSITE" id="PS50206"/>
    </source>
</evidence>
<dbReference type="SUPFAM" id="SSF53335">
    <property type="entry name" value="S-adenosyl-L-methionine-dependent methyltransferases"/>
    <property type="match status" value="1"/>
</dbReference>
<proteinExistence type="predicted"/>
<name>A0A0F6TNT5_9GAMM</name>
<dbReference type="Pfam" id="PF03848">
    <property type="entry name" value="TehB"/>
    <property type="match status" value="1"/>
</dbReference>
<dbReference type="Pfam" id="PF00581">
    <property type="entry name" value="Rhodanese"/>
    <property type="match status" value="1"/>
</dbReference>
<organism evidence="2 3">
    <name type="scientific">Kangiella geojedonensis</name>
    <dbReference type="NCBI Taxonomy" id="914150"/>
    <lineage>
        <taxon>Bacteria</taxon>
        <taxon>Pseudomonadati</taxon>
        <taxon>Pseudomonadota</taxon>
        <taxon>Gammaproteobacteria</taxon>
        <taxon>Kangiellales</taxon>
        <taxon>Kangiellaceae</taxon>
        <taxon>Kangiella</taxon>
    </lineage>
</organism>
<reference evidence="2 3" key="1">
    <citation type="submission" date="2015-02" db="EMBL/GenBank/DDBJ databases">
        <title>Complete genome sequence of Kangiella geojedonensis strain YCS-5T.</title>
        <authorList>
            <person name="Kim K.M."/>
        </authorList>
    </citation>
    <scope>NUCLEOTIDE SEQUENCE [LARGE SCALE GENOMIC DNA]</scope>
    <source>
        <strain evidence="2 3">YCS-5</strain>
    </source>
</reference>